<protein>
    <submittedName>
        <fullName evidence="2">Uncharacterized protein</fullName>
    </submittedName>
</protein>
<reference evidence="3" key="1">
    <citation type="journal article" date="2019" name="Int. J. Syst. Evol. Microbiol.">
        <title>The Global Catalogue of Microorganisms (GCM) 10K type strain sequencing project: providing services to taxonomists for standard genome sequencing and annotation.</title>
        <authorList>
            <consortium name="The Broad Institute Genomics Platform"/>
            <consortium name="The Broad Institute Genome Sequencing Center for Infectious Disease"/>
            <person name="Wu L."/>
            <person name="Ma J."/>
        </authorList>
    </citation>
    <scope>NUCLEOTIDE SEQUENCE [LARGE SCALE GENOMIC DNA]</scope>
    <source>
        <strain evidence="3">CGMCC 4.7178</strain>
    </source>
</reference>
<dbReference type="EMBL" id="BMMP01000022">
    <property type="protein sequence ID" value="GGO56946.1"/>
    <property type="molecule type" value="Genomic_DNA"/>
</dbReference>
<keyword evidence="1" id="KW-0812">Transmembrane</keyword>
<gene>
    <name evidence="2" type="ORF">GCM10012287_51710</name>
</gene>
<feature type="transmembrane region" description="Helical" evidence="1">
    <location>
        <begin position="198"/>
        <end position="215"/>
    </location>
</feature>
<accession>A0ABQ2MS51</accession>
<evidence type="ECO:0000256" key="1">
    <source>
        <dbReference type="SAM" id="Phobius"/>
    </source>
</evidence>
<name>A0ABQ2MS51_9ACTN</name>
<keyword evidence="3" id="KW-1185">Reference proteome</keyword>
<feature type="transmembrane region" description="Helical" evidence="1">
    <location>
        <begin position="143"/>
        <end position="166"/>
    </location>
</feature>
<keyword evidence="1" id="KW-0472">Membrane</keyword>
<organism evidence="2 3">
    <name type="scientific">Streptomyces daqingensis</name>
    <dbReference type="NCBI Taxonomy" id="1472640"/>
    <lineage>
        <taxon>Bacteria</taxon>
        <taxon>Bacillati</taxon>
        <taxon>Actinomycetota</taxon>
        <taxon>Actinomycetes</taxon>
        <taxon>Kitasatosporales</taxon>
        <taxon>Streptomycetaceae</taxon>
        <taxon>Streptomyces</taxon>
    </lineage>
</organism>
<dbReference type="RefSeq" id="WP_189039599.1">
    <property type="nucleotide sequence ID" value="NZ_BMMP01000022.1"/>
</dbReference>
<evidence type="ECO:0000313" key="2">
    <source>
        <dbReference type="EMBL" id="GGO56946.1"/>
    </source>
</evidence>
<keyword evidence="1" id="KW-1133">Transmembrane helix</keyword>
<feature type="transmembrane region" description="Helical" evidence="1">
    <location>
        <begin position="173"/>
        <end position="192"/>
    </location>
</feature>
<sequence length="244" mass="25052">MSFSSAQYQATIDKLVKGTEDLAAKLKDVGPKAESTANKWYVPKPIADALIWCANKLIEAGSWLLKKIGEVLEGAAAPITFFFYAGDWQGDVRGKASTVTGETAADALKAPDKWEGDAGTAYSKAVKDQTTAATSIETSADKIATALTFSAVAGLAFYVAIGVILVKFIAATIAAIAALGSVVFSWAGAALIVEEAGVNSALIIAAVTTLTAALGTQAQQMAVVQGEAQDNSAFPGGKWPSGTA</sequence>
<evidence type="ECO:0000313" key="3">
    <source>
        <dbReference type="Proteomes" id="UP000631535"/>
    </source>
</evidence>
<comment type="caution">
    <text evidence="2">The sequence shown here is derived from an EMBL/GenBank/DDBJ whole genome shotgun (WGS) entry which is preliminary data.</text>
</comment>
<dbReference type="Proteomes" id="UP000631535">
    <property type="component" value="Unassembled WGS sequence"/>
</dbReference>
<proteinExistence type="predicted"/>